<organism evidence="2 3">
    <name type="scientific">Stephania yunnanensis</name>
    <dbReference type="NCBI Taxonomy" id="152371"/>
    <lineage>
        <taxon>Eukaryota</taxon>
        <taxon>Viridiplantae</taxon>
        <taxon>Streptophyta</taxon>
        <taxon>Embryophyta</taxon>
        <taxon>Tracheophyta</taxon>
        <taxon>Spermatophyta</taxon>
        <taxon>Magnoliopsida</taxon>
        <taxon>Ranunculales</taxon>
        <taxon>Menispermaceae</taxon>
        <taxon>Menispermoideae</taxon>
        <taxon>Cissampelideae</taxon>
        <taxon>Stephania</taxon>
    </lineage>
</organism>
<dbReference type="PANTHER" id="PTHR11362:SF9">
    <property type="entry name" value="PROTEIN FLOWERING LOCUS T-RELATED"/>
    <property type="match status" value="1"/>
</dbReference>
<accession>A0AAP0FHU1</accession>
<dbReference type="InterPro" id="IPR035810">
    <property type="entry name" value="PEBP_euk"/>
</dbReference>
<name>A0AAP0FHU1_9MAGN</name>
<comment type="caution">
    <text evidence="2">The sequence shown here is derived from an EMBL/GenBank/DDBJ whole genome shotgun (WGS) entry which is preliminary data.</text>
</comment>
<gene>
    <name evidence="2" type="ORF">Syun_023729</name>
</gene>
<evidence type="ECO:0000313" key="3">
    <source>
        <dbReference type="Proteomes" id="UP001420932"/>
    </source>
</evidence>
<dbReference type="InterPro" id="IPR008914">
    <property type="entry name" value="PEBP"/>
</dbReference>
<evidence type="ECO:0000313" key="2">
    <source>
        <dbReference type="EMBL" id="KAK9107718.1"/>
    </source>
</evidence>
<evidence type="ECO:0000256" key="1">
    <source>
        <dbReference type="ARBA" id="ARBA00007091"/>
    </source>
</evidence>
<dbReference type="InterPro" id="IPR001858">
    <property type="entry name" value="Phosphatidylethanolamine-bd_CS"/>
</dbReference>
<dbReference type="Proteomes" id="UP001420932">
    <property type="component" value="Unassembled WGS sequence"/>
</dbReference>
<dbReference type="PANTHER" id="PTHR11362">
    <property type="entry name" value="PHOSPHATIDYLETHANOLAMINE-BINDING PROTEIN"/>
    <property type="match status" value="1"/>
</dbReference>
<proteinExistence type="inferred from homology"/>
<dbReference type="InterPro" id="IPR036610">
    <property type="entry name" value="PEBP-like_sf"/>
</dbReference>
<comment type="similarity">
    <text evidence="1">Belongs to the phosphatidylethanolamine-binding protein family.</text>
</comment>
<dbReference type="EMBL" id="JBBNAF010000010">
    <property type="protein sequence ID" value="KAK9107718.1"/>
    <property type="molecule type" value="Genomic_DNA"/>
</dbReference>
<dbReference type="AlphaFoldDB" id="A0AAP0FHU1"/>
<reference evidence="2 3" key="1">
    <citation type="submission" date="2024-01" db="EMBL/GenBank/DDBJ databases">
        <title>Genome assemblies of Stephania.</title>
        <authorList>
            <person name="Yang L."/>
        </authorList>
    </citation>
    <scope>NUCLEOTIDE SEQUENCE [LARGE SCALE GENOMIC DNA]</scope>
    <source>
        <strain evidence="2">YNDBR</strain>
        <tissue evidence="2">Leaf</tissue>
    </source>
</reference>
<dbReference type="PROSITE" id="PS01220">
    <property type="entry name" value="PBP"/>
    <property type="match status" value="1"/>
</dbReference>
<evidence type="ECO:0008006" key="4">
    <source>
        <dbReference type="Google" id="ProtNLM"/>
    </source>
</evidence>
<sequence>MNHDTLGHLNFRICLYVLIKNTSVHQYSSFKLTITMPRDRDPLVVGRVTGDVVDPFERCVTLRVIYGNREITNGCDLRPSAVVNQPAIEIGENDTTTLYTLILVDPDAPSPSDPNLREYLHWLVTDIPAIRGPNFGKNLLLGLGLQASPMTHDL</sequence>
<dbReference type="Gene3D" id="3.90.280.10">
    <property type="entry name" value="PEBP-like"/>
    <property type="match status" value="1"/>
</dbReference>
<dbReference type="SUPFAM" id="SSF49777">
    <property type="entry name" value="PEBP-like"/>
    <property type="match status" value="1"/>
</dbReference>
<keyword evidence="3" id="KW-1185">Reference proteome</keyword>
<protein>
    <recommendedName>
        <fullName evidence="4">Flowering locus T</fullName>
    </recommendedName>
</protein>
<dbReference type="CDD" id="cd00866">
    <property type="entry name" value="PEBP_euk"/>
    <property type="match status" value="1"/>
</dbReference>
<dbReference type="Pfam" id="PF01161">
    <property type="entry name" value="PBP"/>
    <property type="match status" value="1"/>
</dbReference>